<dbReference type="STRING" id="573413.Spirs_2966"/>
<dbReference type="HOGENOM" id="CLU_059919_0_0_12"/>
<name>E1R3U7_SEDSS</name>
<dbReference type="OrthoDB" id="7335506at2"/>
<dbReference type="Proteomes" id="UP000002318">
    <property type="component" value="Chromosome"/>
</dbReference>
<proteinExistence type="predicted"/>
<evidence type="ECO:0000313" key="1">
    <source>
        <dbReference type="EMBL" id="ADK82068.1"/>
    </source>
</evidence>
<sequence length="386" mass="42960">MDQRTEIAGEPSFGLKNSFVELFVTERGAQMAPVRFFPKDANPVQPYHLSPWQGESHDQTADQPAVLRPLRGDFFCMPFGDNDELPDGIGEHHPPHGESAGLKWNLVSRQESADGRSTLELELSTSVRPGSIRATWQLTGGDSCIYTRHRIAGNRGPVTLGHHATLTGQNGQLQIKSSPLLFGMTNAYQPPFSHDREYYSLATGAFFDDLSHVPTIWKDPAFTDCSHFPAREGFVDILQLCQRPSEEPGWMTALCREGGYLWFSFKNLRLLPSTVMWMENRGRHMAPWSGRNVCIGLEDVCAYLAQGLDASAADNPLSRRGLATTLFLEGQEALSVSYIQGVLRLCDGFDEVDTVLFSPEGATFLATSGKRLFSPVRWRFLFGEDL</sequence>
<organism evidence="1 2">
    <name type="scientific">Sediminispirochaeta smaragdinae (strain DSM 11293 / JCM 15392 / SEBR 4228)</name>
    <name type="common">Spirochaeta smaragdinae</name>
    <dbReference type="NCBI Taxonomy" id="573413"/>
    <lineage>
        <taxon>Bacteria</taxon>
        <taxon>Pseudomonadati</taxon>
        <taxon>Spirochaetota</taxon>
        <taxon>Spirochaetia</taxon>
        <taxon>Spirochaetales</taxon>
        <taxon>Spirochaetaceae</taxon>
        <taxon>Sediminispirochaeta</taxon>
    </lineage>
</organism>
<keyword evidence="2" id="KW-1185">Reference proteome</keyword>
<dbReference type="AlphaFoldDB" id="E1R3U7"/>
<evidence type="ECO:0000313" key="2">
    <source>
        <dbReference type="Proteomes" id="UP000002318"/>
    </source>
</evidence>
<gene>
    <name evidence="1" type="ordered locus">Spirs_2966</name>
</gene>
<protein>
    <recommendedName>
        <fullName evidence="3">Aldose 1-epimerase</fullName>
    </recommendedName>
</protein>
<reference evidence="1 2" key="1">
    <citation type="journal article" date="2010" name="Stand. Genomic Sci.">
        <title>Complete genome sequence of Spirochaeta smaragdinae type strain (SEBR 4228).</title>
        <authorList>
            <person name="Mavromatis K."/>
            <person name="Yasawong M."/>
            <person name="Chertkov O."/>
            <person name="Lapidus A."/>
            <person name="Lucas S."/>
            <person name="Nolan M."/>
            <person name="Del Rio T.G."/>
            <person name="Tice H."/>
            <person name="Cheng J.F."/>
            <person name="Pitluck S."/>
            <person name="Liolios K."/>
            <person name="Ivanova N."/>
            <person name="Tapia R."/>
            <person name="Han C."/>
            <person name="Bruce D."/>
            <person name="Goodwin L."/>
            <person name="Pati A."/>
            <person name="Chen A."/>
            <person name="Palaniappan K."/>
            <person name="Land M."/>
            <person name="Hauser L."/>
            <person name="Chang Y.J."/>
            <person name="Jeffries C.D."/>
            <person name="Detter J.C."/>
            <person name="Rohde M."/>
            <person name="Brambilla E."/>
            <person name="Spring S."/>
            <person name="Goker M."/>
            <person name="Sikorski J."/>
            <person name="Woyke T."/>
            <person name="Bristow J."/>
            <person name="Eisen J.A."/>
            <person name="Markowitz V."/>
            <person name="Hugenholtz P."/>
            <person name="Klenk H.P."/>
            <person name="Kyrpides N.C."/>
        </authorList>
    </citation>
    <scope>NUCLEOTIDE SEQUENCE [LARGE SCALE GENOMIC DNA]</scope>
    <source>
        <strain evidence="2">DSM 11293 / JCM 15392 / SEBR 4228</strain>
    </source>
</reference>
<dbReference type="KEGG" id="ssm:Spirs_2966"/>
<accession>E1R3U7</accession>
<dbReference type="eggNOG" id="COG2017">
    <property type="taxonomic scope" value="Bacteria"/>
</dbReference>
<evidence type="ECO:0008006" key="3">
    <source>
        <dbReference type="Google" id="ProtNLM"/>
    </source>
</evidence>
<dbReference type="RefSeq" id="WP_013255527.1">
    <property type="nucleotide sequence ID" value="NC_014364.1"/>
</dbReference>
<dbReference type="EMBL" id="CP002116">
    <property type="protein sequence ID" value="ADK82068.1"/>
    <property type="molecule type" value="Genomic_DNA"/>
</dbReference>